<name>A0ABS9CHK1_9BACT</name>
<gene>
    <name evidence="2" type="ORF">I6E12_10765</name>
</gene>
<evidence type="ECO:0000256" key="1">
    <source>
        <dbReference type="SAM" id="MobiDB-lite"/>
    </source>
</evidence>
<dbReference type="RefSeq" id="WP_301638531.1">
    <property type="nucleotide sequence ID" value="NZ_JADYTN010000028.1"/>
</dbReference>
<reference evidence="2 3" key="1">
    <citation type="submission" date="2020-12" db="EMBL/GenBank/DDBJ databases">
        <title>Whole genome sequences of gut porcine anaerobes.</title>
        <authorList>
            <person name="Kubasova T."/>
            <person name="Jahodarova E."/>
            <person name="Rychlik I."/>
        </authorList>
    </citation>
    <scope>NUCLEOTIDE SEQUENCE [LARGE SCALE GENOMIC DNA]</scope>
    <source>
        <strain evidence="2 3">An925</strain>
    </source>
</reference>
<feature type="region of interest" description="Disordered" evidence="1">
    <location>
        <begin position="1"/>
        <end position="73"/>
    </location>
</feature>
<comment type="caution">
    <text evidence="2">The sequence shown here is derived from an EMBL/GenBank/DDBJ whole genome shotgun (WGS) entry which is preliminary data.</text>
</comment>
<protein>
    <submittedName>
        <fullName evidence="2">Uncharacterized protein</fullName>
    </submittedName>
</protein>
<evidence type="ECO:0000313" key="2">
    <source>
        <dbReference type="EMBL" id="MCF2564585.1"/>
    </source>
</evidence>
<evidence type="ECO:0000313" key="3">
    <source>
        <dbReference type="Proteomes" id="UP001200470"/>
    </source>
</evidence>
<proteinExistence type="predicted"/>
<keyword evidence="3" id="KW-1185">Reference proteome</keyword>
<dbReference type="EMBL" id="JADYTN010000028">
    <property type="protein sequence ID" value="MCF2564585.1"/>
    <property type="molecule type" value="Genomic_DNA"/>
</dbReference>
<dbReference type="Proteomes" id="UP001200470">
    <property type="component" value="Unassembled WGS sequence"/>
</dbReference>
<feature type="compositionally biased region" description="Basic residues" evidence="1">
    <location>
        <begin position="51"/>
        <end position="67"/>
    </location>
</feature>
<organism evidence="2 3">
    <name type="scientific">Xylanibacter brevis</name>
    <dbReference type="NCBI Taxonomy" id="83231"/>
    <lineage>
        <taxon>Bacteria</taxon>
        <taxon>Pseudomonadati</taxon>
        <taxon>Bacteroidota</taxon>
        <taxon>Bacteroidia</taxon>
        <taxon>Bacteroidales</taxon>
        <taxon>Prevotellaceae</taxon>
        <taxon>Xylanibacter</taxon>
    </lineage>
</organism>
<accession>A0ABS9CHK1</accession>
<sequence>MEWKKKPVASASEPENKRDEYQGCSHVETVPQRINDKMNEQAKGMTGCYTGKRRDRKRIVRSQHRMKATIGDS</sequence>